<evidence type="ECO:0000313" key="2">
    <source>
        <dbReference type="EMBL" id="SCC12336.1"/>
    </source>
</evidence>
<dbReference type="AlphaFoldDB" id="A0A1C4BZI4"/>
<evidence type="ECO:0000256" key="1">
    <source>
        <dbReference type="SAM" id="SignalP"/>
    </source>
</evidence>
<gene>
    <name evidence="2" type="ORF">GA0116948_103331</name>
</gene>
<reference evidence="2 3" key="1">
    <citation type="submission" date="2016-08" db="EMBL/GenBank/DDBJ databases">
        <authorList>
            <person name="Seilhamer J.J."/>
        </authorList>
    </citation>
    <scope>NUCLEOTIDE SEQUENCE [LARGE SCALE GENOMIC DNA]</scope>
    <source>
        <strain evidence="2 3">A37T2</strain>
    </source>
</reference>
<sequence length="333" mass="37993">MKKYVCCLLTGWYLMTGSTVHAQIDGVVETVVTYQKPATRKLPPDAKTYDVRSHSNFSLSPFGMSEGEISAKLALNGLQRVPENGDLHLVVTVGTAQGPQSLHPKMVNTGDYIMSIEAPIYAPLYYKLTDAKGMVYEEDSALSSSYQTFSVAFRSRTNVEPAVSSYTNNTLLQTHTRSAIETNIDWINFLLNEQFFGGTKKVNMHFFYLNKSAKFGLDGMDKQQADSIVLALNQFSRDQQWPPLEQRAQQAAAYWEVELSHLDQLTPSLKNHNDRYDMLFLKYDLYYNLALAYIWLKDGRRVDYYLDRCRLLKEREGFTADAEGNYQDIFPAR</sequence>
<organism evidence="2 3">
    <name type="scientific">Chitinophaga costaii</name>
    <dbReference type="NCBI Taxonomy" id="1335309"/>
    <lineage>
        <taxon>Bacteria</taxon>
        <taxon>Pseudomonadati</taxon>
        <taxon>Bacteroidota</taxon>
        <taxon>Chitinophagia</taxon>
        <taxon>Chitinophagales</taxon>
        <taxon>Chitinophagaceae</taxon>
        <taxon>Chitinophaga</taxon>
    </lineage>
</organism>
<protein>
    <submittedName>
        <fullName evidence="2">Uncharacterized protein</fullName>
    </submittedName>
</protein>
<dbReference type="EMBL" id="FMAR01000003">
    <property type="protein sequence ID" value="SCC12336.1"/>
    <property type="molecule type" value="Genomic_DNA"/>
</dbReference>
<dbReference type="OrthoDB" id="685002at2"/>
<dbReference type="Proteomes" id="UP000242818">
    <property type="component" value="Unassembled WGS sequence"/>
</dbReference>
<dbReference type="RefSeq" id="WP_123891688.1">
    <property type="nucleotide sequence ID" value="NZ_FMAR01000003.1"/>
</dbReference>
<keyword evidence="3" id="KW-1185">Reference proteome</keyword>
<keyword evidence="1" id="KW-0732">Signal</keyword>
<feature type="chain" id="PRO_5008689572" evidence="1">
    <location>
        <begin position="23"/>
        <end position="333"/>
    </location>
</feature>
<evidence type="ECO:0000313" key="3">
    <source>
        <dbReference type="Proteomes" id="UP000242818"/>
    </source>
</evidence>
<accession>A0A1C4BZI4</accession>
<feature type="signal peptide" evidence="1">
    <location>
        <begin position="1"/>
        <end position="22"/>
    </location>
</feature>
<proteinExistence type="predicted"/>
<name>A0A1C4BZI4_9BACT</name>